<organism evidence="1">
    <name type="scientific">Oikopleura dioica</name>
    <name type="common">Tunicate</name>
    <dbReference type="NCBI Taxonomy" id="34765"/>
    <lineage>
        <taxon>Eukaryota</taxon>
        <taxon>Metazoa</taxon>
        <taxon>Chordata</taxon>
        <taxon>Tunicata</taxon>
        <taxon>Appendicularia</taxon>
        <taxon>Copelata</taxon>
        <taxon>Oikopleuridae</taxon>
        <taxon>Oikopleura</taxon>
    </lineage>
</organism>
<dbReference type="Proteomes" id="UP000011014">
    <property type="component" value="Unassembled WGS sequence"/>
</dbReference>
<dbReference type="EMBL" id="FN655766">
    <property type="protein sequence ID" value="CBY40081.1"/>
    <property type="molecule type" value="Genomic_DNA"/>
</dbReference>
<protein>
    <submittedName>
        <fullName evidence="1">Uncharacterized protein</fullName>
    </submittedName>
</protein>
<name>E4YX98_OIKDI</name>
<evidence type="ECO:0000313" key="1">
    <source>
        <dbReference type="EMBL" id="CBY40081.1"/>
    </source>
</evidence>
<dbReference type="AlphaFoldDB" id="E4YX98"/>
<proteinExistence type="predicted"/>
<sequence length="118" mass="14098">MASNYGLLFIDRCISYNLKAFSFSFRRHYRNLDVIPFAKRHREFTNVRFAVGTPVPGESKDIMLKIYLDNRFRPLQNQVCMSIRKDLPNQCKSRFRCNRAFQEGIRLRNPKFEIPSFQ</sequence>
<reference evidence="1" key="1">
    <citation type="journal article" date="2010" name="Science">
        <title>Plasticity of animal genome architecture unmasked by rapid evolution of a pelagic tunicate.</title>
        <authorList>
            <person name="Denoeud F."/>
            <person name="Henriet S."/>
            <person name="Mungpakdee S."/>
            <person name="Aury J.M."/>
            <person name="Da Silva C."/>
            <person name="Brinkmann H."/>
            <person name="Mikhaleva J."/>
            <person name="Olsen L.C."/>
            <person name="Jubin C."/>
            <person name="Canestro C."/>
            <person name="Bouquet J.M."/>
            <person name="Danks G."/>
            <person name="Poulain J."/>
            <person name="Campsteijn C."/>
            <person name="Adamski M."/>
            <person name="Cross I."/>
            <person name="Yadetie F."/>
            <person name="Muffato M."/>
            <person name="Louis A."/>
            <person name="Butcher S."/>
            <person name="Tsagkogeorga G."/>
            <person name="Konrad A."/>
            <person name="Singh S."/>
            <person name="Jensen M.F."/>
            <person name="Cong E.H."/>
            <person name="Eikeseth-Otteraa H."/>
            <person name="Noel B."/>
            <person name="Anthouard V."/>
            <person name="Porcel B.M."/>
            <person name="Kachouri-Lafond R."/>
            <person name="Nishino A."/>
            <person name="Ugolini M."/>
            <person name="Chourrout P."/>
            <person name="Nishida H."/>
            <person name="Aasland R."/>
            <person name="Huzurbazar S."/>
            <person name="Westhof E."/>
            <person name="Delsuc F."/>
            <person name="Lehrach H."/>
            <person name="Reinhardt R."/>
            <person name="Weissenbach J."/>
            <person name="Roy S.W."/>
            <person name="Artiguenave F."/>
            <person name="Postlethwait J.H."/>
            <person name="Manak J.R."/>
            <person name="Thompson E.M."/>
            <person name="Jaillon O."/>
            <person name="Du Pasquier L."/>
            <person name="Boudinot P."/>
            <person name="Liberles D.A."/>
            <person name="Volff J.N."/>
            <person name="Philippe H."/>
            <person name="Lenhard B."/>
            <person name="Roest Crollius H."/>
            <person name="Wincker P."/>
            <person name="Chourrout D."/>
        </authorList>
    </citation>
    <scope>NUCLEOTIDE SEQUENCE [LARGE SCALE GENOMIC DNA]</scope>
</reference>
<gene>
    <name evidence="1" type="ORF">GSOID_T00020690001</name>
</gene>
<accession>E4YX98</accession>